<dbReference type="AlphaFoldDB" id="A0A9K3KYZ1"/>
<reference evidence="1" key="2">
    <citation type="submission" date="2021-04" db="EMBL/GenBank/DDBJ databases">
        <authorList>
            <person name="Podell S."/>
        </authorList>
    </citation>
    <scope>NUCLEOTIDE SEQUENCE</scope>
    <source>
        <strain evidence="1">Hildebrandi</strain>
    </source>
</reference>
<keyword evidence="2" id="KW-1185">Reference proteome</keyword>
<reference evidence="1" key="1">
    <citation type="journal article" date="2021" name="Sci. Rep.">
        <title>Diploid genomic architecture of Nitzschia inconspicua, an elite biomass production diatom.</title>
        <authorList>
            <person name="Oliver A."/>
            <person name="Podell S."/>
            <person name="Pinowska A."/>
            <person name="Traller J.C."/>
            <person name="Smith S.R."/>
            <person name="McClure R."/>
            <person name="Beliaev A."/>
            <person name="Bohutskyi P."/>
            <person name="Hill E.A."/>
            <person name="Rabines A."/>
            <person name="Zheng H."/>
            <person name="Allen L.Z."/>
            <person name="Kuo A."/>
            <person name="Grigoriev I.V."/>
            <person name="Allen A.E."/>
            <person name="Hazlebeck D."/>
            <person name="Allen E.E."/>
        </authorList>
    </citation>
    <scope>NUCLEOTIDE SEQUENCE</scope>
    <source>
        <strain evidence="1">Hildebrandi</strain>
    </source>
</reference>
<sequence>MIANPTKVEERIESIAVVDQNDNDVLRRKIEELEAVVRSMKDVIKLSLHCDKKVCLDNLPLPLQQEILAEMESDTEKELVLKLIREKKFTKDWYSLPEKWKHDVAIACAYFHNQPWGVIRGRNDSTLYFRSLPYSLRINKEVILSALGASDAILWEDVHVRFRNDTDIIAAALVTFRYKYKEFPLELAQRYEEVALYGVGYYNISADACPCLTDQILKESIENGALDWHRLPQRLKNSTEFAMAIDIGGVRYKIGLFQALFEHCEELRHHRMFWWRWHESLFPKESDYGEENENEPEFTSLFGRFCSAELVADEHFAMELCSGCTSIYTCIAEQPFASSRQFLETVLHRNPKVLQYLSHQTQVENVDLVLKGIHRLGELTDRSPDPSEVVTHVELGLVEQLWSNYEIPMAWVKAGNGFPTCSSRADYKNWKVDRQLCLATVLASESMLGAWQFRNDIELVTQMVSKCPKLYSSAGNEAAADPVVMTITFAALPHLASETMDKLHFNGHDDKIESFLSFLNSKLEMYDTFVCCILGTMLSTQSVITTGSSLTLLNQGHETSVVYKRRLAEYLGIPTGKWLCQLLQARANVNQAIDIFVIA</sequence>
<accession>A0A9K3KYZ1</accession>
<proteinExistence type="predicted"/>
<dbReference type="Proteomes" id="UP000693970">
    <property type="component" value="Unassembled WGS sequence"/>
</dbReference>
<organism evidence="1 2">
    <name type="scientific">Nitzschia inconspicua</name>
    <dbReference type="NCBI Taxonomy" id="303405"/>
    <lineage>
        <taxon>Eukaryota</taxon>
        <taxon>Sar</taxon>
        <taxon>Stramenopiles</taxon>
        <taxon>Ochrophyta</taxon>
        <taxon>Bacillariophyta</taxon>
        <taxon>Bacillariophyceae</taxon>
        <taxon>Bacillariophycidae</taxon>
        <taxon>Bacillariales</taxon>
        <taxon>Bacillariaceae</taxon>
        <taxon>Nitzschia</taxon>
    </lineage>
</organism>
<dbReference type="EMBL" id="JAGRRH010000017">
    <property type="protein sequence ID" value="KAG7351721.1"/>
    <property type="molecule type" value="Genomic_DNA"/>
</dbReference>
<gene>
    <name evidence="1" type="ORF">IV203_007769</name>
</gene>
<dbReference type="OrthoDB" id="47062at2759"/>
<evidence type="ECO:0000313" key="1">
    <source>
        <dbReference type="EMBL" id="KAG7351721.1"/>
    </source>
</evidence>
<comment type="caution">
    <text evidence="1">The sequence shown here is derived from an EMBL/GenBank/DDBJ whole genome shotgun (WGS) entry which is preliminary data.</text>
</comment>
<evidence type="ECO:0000313" key="2">
    <source>
        <dbReference type="Proteomes" id="UP000693970"/>
    </source>
</evidence>
<protein>
    <submittedName>
        <fullName evidence="1">Uncharacterized protein</fullName>
    </submittedName>
</protein>
<name>A0A9K3KYZ1_9STRA</name>